<keyword evidence="5 9" id="KW-1133">Transmembrane helix</keyword>
<feature type="transmembrane region" description="Helical" evidence="9">
    <location>
        <begin position="329"/>
        <end position="351"/>
    </location>
</feature>
<feature type="compositionally biased region" description="Basic and acidic residues" evidence="8">
    <location>
        <begin position="442"/>
        <end position="454"/>
    </location>
</feature>
<dbReference type="AlphaFoldDB" id="A0A1L8R4Z7"/>
<name>A0A1L8R4Z7_9ENTE</name>
<comment type="caution">
    <text evidence="11">The sequence shown here is derived from an EMBL/GenBank/DDBJ whole genome shotgun (WGS) entry which is preliminary data.</text>
</comment>
<keyword evidence="3" id="KW-0808">Transferase</keyword>
<sequence>MEQKTKRRYITGLDGVRTLAVLGVIFYHLLPDKVKGGYLGVAIFFAISGYLITDHLNQEWQETGKIRLLTFYKKRIKRLWPNLALVMVLSTAYITLFQRNLLNNLRGVFFSSLLFFNNWWQIQNGASYFDRFNNESPFTHIWYTAVEAQNYLIWPILFIILMLLLKKRGKIFIAVMIGALASAIWMAILFKPGSDPTRVYYGTDTRVFGIWMGSALAFIWPSNHLKERIPKEAKRLLNGVGLTSLFLLILSFFFLSDQNSFLYYGGFFLISILCVVLLAVVVHPGASLNKWLTNPLFKYIGSRSYWIYLYQYPVMIFYEAKIKNLADNVLLHTVVEIFLIMLLSELSYQFFEKPLRHFDYSKTWQVVKGWFKKPILSWQKPAFLPTVAILGITVVGLIIAPVNHVDANQQKMKEQILANRKIAAESKKTAKEKTTNTTTSTTDDKAANAKKAEQHSELAQKYGVTDSQVKKADAAKFTFFGDSVMLGAAAGLNEMFPNSVVDAEINRQVYASVDLLQKLKDDKLLHDTVIIGLGTNSPFTDQQFADIMAIMGQERKVYWINMRAPTVRTQGTVNAALTSMAKKYKNLTIIDWYDYSINHNEWFYEDGTHINPDGLTNYVKLMVDSLIKS</sequence>
<dbReference type="GO" id="GO:0016747">
    <property type="term" value="F:acyltransferase activity, transferring groups other than amino-acyl groups"/>
    <property type="evidence" value="ECO:0007669"/>
    <property type="project" value="InterPro"/>
</dbReference>
<dbReference type="CDD" id="cd01840">
    <property type="entry name" value="SGNH_hydrolase_yrhL_like"/>
    <property type="match status" value="1"/>
</dbReference>
<protein>
    <recommendedName>
        <fullName evidence="10">Acyltransferase 3 domain-containing protein</fullName>
    </recommendedName>
</protein>
<dbReference type="STRING" id="317010.RU96_GL000565"/>
<evidence type="ECO:0000256" key="7">
    <source>
        <dbReference type="ARBA" id="ARBA00023315"/>
    </source>
</evidence>
<keyword evidence="6 9" id="KW-0472">Membrane</keyword>
<evidence type="ECO:0000259" key="10">
    <source>
        <dbReference type="Pfam" id="PF01757"/>
    </source>
</evidence>
<feature type="transmembrane region" description="Helical" evidence="9">
    <location>
        <begin position="261"/>
        <end position="282"/>
    </location>
</feature>
<feature type="transmembrane region" description="Helical" evidence="9">
    <location>
        <begin position="36"/>
        <end position="57"/>
    </location>
</feature>
<evidence type="ECO:0000256" key="3">
    <source>
        <dbReference type="ARBA" id="ARBA00022679"/>
    </source>
</evidence>
<dbReference type="Proteomes" id="UP000182835">
    <property type="component" value="Unassembled WGS sequence"/>
</dbReference>
<dbReference type="Gene3D" id="3.40.50.1110">
    <property type="entry name" value="SGNH hydrolase"/>
    <property type="match status" value="1"/>
</dbReference>
<evidence type="ECO:0000256" key="8">
    <source>
        <dbReference type="SAM" id="MobiDB-lite"/>
    </source>
</evidence>
<dbReference type="OrthoDB" id="9796461at2"/>
<reference evidence="11 12" key="1">
    <citation type="submission" date="2014-12" db="EMBL/GenBank/DDBJ databases">
        <title>Draft genome sequences of 29 type strains of Enterococci.</title>
        <authorList>
            <person name="Zhong Z."/>
            <person name="Sun Z."/>
            <person name="Liu W."/>
            <person name="Zhang W."/>
            <person name="Zhang H."/>
        </authorList>
    </citation>
    <scope>NUCLEOTIDE SEQUENCE [LARGE SCALE GENOMIC DNA]</scope>
    <source>
        <strain evidence="11 12">DSM 21207</strain>
    </source>
</reference>
<dbReference type="InterPro" id="IPR002656">
    <property type="entry name" value="Acyl_transf_3_dom"/>
</dbReference>
<feature type="region of interest" description="Disordered" evidence="8">
    <location>
        <begin position="427"/>
        <end position="454"/>
    </location>
</feature>
<evidence type="ECO:0000256" key="2">
    <source>
        <dbReference type="ARBA" id="ARBA00022475"/>
    </source>
</evidence>
<feature type="transmembrane region" description="Helical" evidence="9">
    <location>
        <begin position="382"/>
        <end position="403"/>
    </location>
</feature>
<dbReference type="PANTHER" id="PTHR23028:SF53">
    <property type="entry name" value="ACYL_TRANSF_3 DOMAIN-CONTAINING PROTEIN"/>
    <property type="match status" value="1"/>
</dbReference>
<evidence type="ECO:0000256" key="5">
    <source>
        <dbReference type="ARBA" id="ARBA00022989"/>
    </source>
</evidence>
<accession>A0A1L8R4Z7</accession>
<evidence type="ECO:0000256" key="1">
    <source>
        <dbReference type="ARBA" id="ARBA00004651"/>
    </source>
</evidence>
<feature type="transmembrane region" description="Helical" evidence="9">
    <location>
        <begin position="78"/>
        <end position="96"/>
    </location>
</feature>
<evidence type="ECO:0000313" key="12">
    <source>
        <dbReference type="Proteomes" id="UP000182835"/>
    </source>
</evidence>
<gene>
    <name evidence="11" type="ORF">RU96_GL000565</name>
</gene>
<dbReference type="Pfam" id="PF01757">
    <property type="entry name" value="Acyl_transf_3"/>
    <property type="match status" value="1"/>
</dbReference>
<keyword evidence="2" id="KW-1003">Cell membrane</keyword>
<evidence type="ECO:0000256" key="6">
    <source>
        <dbReference type="ARBA" id="ARBA00023136"/>
    </source>
</evidence>
<feature type="domain" description="Acyltransferase 3" evidence="10">
    <location>
        <begin position="11"/>
        <end position="343"/>
    </location>
</feature>
<feature type="transmembrane region" description="Helical" evidence="9">
    <location>
        <begin position="12"/>
        <end position="30"/>
    </location>
</feature>
<keyword evidence="4 9" id="KW-0812">Transmembrane</keyword>
<dbReference type="GO" id="GO:0005886">
    <property type="term" value="C:plasma membrane"/>
    <property type="evidence" value="ECO:0007669"/>
    <property type="project" value="UniProtKB-SubCell"/>
</dbReference>
<evidence type="ECO:0000256" key="9">
    <source>
        <dbReference type="SAM" id="Phobius"/>
    </source>
</evidence>
<dbReference type="PANTHER" id="PTHR23028">
    <property type="entry name" value="ACETYLTRANSFERASE"/>
    <property type="match status" value="1"/>
</dbReference>
<evidence type="ECO:0000313" key="11">
    <source>
        <dbReference type="EMBL" id="OJG14811.1"/>
    </source>
</evidence>
<dbReference type="InterPro" id="IPR050879">
    <property type="entry name" value="Acyltransferase_3"/>
</dbReference>
<feature type="transmembrane region" description="Helical" evidence="9">
    <location>
        <begin position="141"/>
        <end position="164"/>
    </location>
</feature>
<comment type="subcellular location">
    <subcellularLocation>
        <location evidence="1">Cell membrane</location>
        <topology evidence="1">Multi-pass membrane protein</topology>
    </subcellularLocation>
</comment>
<feature type="transmembrane region" description="Helical" evidence="9">
    <location>
        <begin position="208"/>
        <end position="225"/>
    </location>
</feature>
<keyword evidence="7" id="KW-0012">Acyltransferase</keyword>
<organism evidence="11 12">
    <name type="scientific">Enterococcus canintestini</name>
    <dbReference type="NCBI Taxonomy" id="317010"/>
    <lineage>
        <taxon>Bacteria</taxon>
        <taxon>Bacillati</taxon>
        <taxon>Bacillota</taxon>
        <taxon>Bacilli</taxon>
        <taxon>Lactobacillales</taxon>
        <taxon>Enterococcaceae</taxon>
        <taxon>Enterococcus</taxon>
    </lineage>
</organism>
<feature type="transmembrane region" description="Helical" evidence="9">
    <location>
        <begin position="237"/>
        <end position="255"/>
    </location>
</feature>
<dbReference type="EMBL" id="JXKG01000013">
    <property type="protein sequence ID" value="OJG14811.1"/>
    <property type="molecule type" value="Genomic_DNA"/>
</dbReference>
<dbReference type="InterPro" id="IPR036514">
    <property type="entry name" value="SGNH_hydro_sf"/>
</dbReference>
<dbReference type="RefSeq" id="WP_071865100.1">
    <property type="nucleotide sequence ID" value="NZ_JBHLVQ010000002.1"/>
</dbReference>
<dbReference type="GO" id="GO:0009103">
    <property type="term" value="P:lipopolysaccharide biosynthetic process"/>
    <property type="evidence" value="ECO:0007669"/>
    <property type="project" value="TreeGrafter"/>
</dbReference>
<feature type="transmembrane region" description="Helical" evidence="9">
    <location>
        <begin position="171"/>
        <end position="188"/>
    </location>
</feature>
<dbReference type="SUPFAM" id="SSF52266">
    <property type="entry name" value="SGNH hydrolase"/>
    <property type="match status" value="1"/>
</dbReference>
<proteinExistence type="predicted"/>
<evidence type="ECO:0000256" key="4">
    <source>
        <dbReference type="ARBA" id="ARBA00022692"/>
    </source>
</evidence>